<reference evidence="4 5" key="1">
    <citation type="journal article" date="2018" name="Evol. Lett.">
        <title>Horizontal gene cluster transfer increased hallucinogenic mushroom diversity.</title>
        <authorList>
            <person name="Reynolds H.T."/>
            <person name="Vijayakumar V."/>
            <person name="Gluck-Thaler E."/>
            <person name="Korotkin H.B."/>
            <person name="Matheny P.B."/>
            <person name="Slot J.C."/>
        </authorList>
    </citation>
    <scope>NUCLEOTIDE SEQUENCE [LARGE SCALE GENOMIC DNA]</scope>
    <source>
        <strain evidence="4 5">2631</strain>
    </source>
</reference>
<dbReference type="PROSITE" id="PS50090">
    <property type="entry name" value="MYB_LIKE"/>
    <property type="match status" value="1"/>
</dbReference>
<dbReference type="InParanoid" id="A0A409VPF9"/>
<feature type="compositionally biased region" description="Low complexity" evidence="1">
    <location>
        <begin position="345"/>
        <end position="359"/>
    </location>
</feature>
<feature type="compositionally biased region" description="Basic and acidic residues" evidence="1">
    <location>
        <begin position="163"/>
        <end position="174"/>
    </location>
</feature>
<protein>
    <submittedName>
        <fullName evidence="4">Uncharacterized protein</fullName>
    </submittedName>
</protein>
<feature type="region of interest" description="Disordered" evidence="1">
    <location>
        <begin position="229"/>
        <end position="370"/>
    </location>
</feature>
<evidence type="ECO:0000256" key="1">
    <source>
        <dbReference type="SAM" id="MobiDB-lite"/>
    </source>
</evidence>
<feature type="domain" description="HTH myb-type" evidence="3">
    <location>
        <begin position="363"/>
        <end position="422"/>
    </location>
</feature>
<dbReference type="InterPro" id="IPR017930">
    <property type="entry name" value="Myb_dom"/>
</dbReference>
<dbReference type="EMBL" id="NHYD01003964">
    <property type="protein sequence ID" value="PPQ68086.1"/>
    <property type="molecule type" value="Genomic_DNA"/>
</dbReference>
<evidence type="ECO:0000259" key="3">
    <source>
        <dbReference type="PROSITE" id="PS51294"/>
    </source>
</evidence>
<organism evidence="4 5">
    <name type="scientific">Psilocybe cyanescens</name>
    <dbReference type="NCBI Taxonomy" id="93625"/>
    <lineage>
        <taxon>Eukaryota</taxon>
        <taxon>Fungi</taxon>
        <taxon>Dikarya</taxon>
        <taxon>Basidiomycota</taxon>
        <taxon>Agaricomycotina</taxon>
        <taxon>Agaricomycetes</taxon>
        <taxon>Agaricomycetidae</taxon>
        <taxon>Agaricales</taxon>
        <taxon>Agaricineae</taxon>
        <taxon>Strophariaceae</taxon>
        <taxon>Psilocybe</taxon>
    </lineage>
</organism>
<feature type="region of interest" description="Disordered" evidence="1">
    <location>
        <begin position="107"/>
        <end position="126"/>
    </location>
</feature>
<feature type="compositionally biased region" description="Acidic residues" evidence="1">
    <location>
        <begin position="325"/>
        <end position="334"/>
    </location>
</feature>
<dbReference type="CDD" id="cd00167">
    <property type="entry name" value="SANT"/>
    <property type="match status" value="1"/>
</dbReference>
<feature type="domain" description="Myb-like" evidence="2">
    <location>
        <begin position="363"/>
        <end position="418"/>
    </location>
</feature>
<dbReference type="InterPro" id="IPR037830">
    <property type="entry name" value="ZZZ3"/>
</dbReference>
<dbReference type="InterPro" id="IPR001005">
    <property type="entry name" value="SANT/Myb"/>
</dbReference>
<dbReference type="PANTHER" id="PTHR22705:SF0">
    <property type="entry name" value="ZZ-TYPE ZINC FINGER-CONTAINING PROTEIN 3"/>
    <property type="match status" value="1"/>
</dbReference>
<evidence type="ECO:0000313" key="5">
    <source>
        <dbReference type="Proteomes" id="UP000283269"/>
    </source>
</evidence>
<dbReference type="InterPro" id="IPR009057">
    <property type="entry name" value="Homeodomain-like_sf"/>
</dbReference>
<name>A0A409VPF9_PSICY</name>
<accession>A0A409VPF9</accession>
<dbReference type="SUPFAM" id="SSF46689">
    <property type="entry name" value="Homeodomain-like"/>
    <property type="match status" value="1"/>
</dbReference>
<keyword evidence="5" id="KW-1185">Reference proteome</keyword>
<dbReference type="PANTHER" id="PTHR22705">
    <property type="entry name" value="ZINC FINGER, ZZ DOMAIN CONTAINING 3"/>
    <property type="match status" value="1"/>
</dbReference>
<evidence type="ECO:0000313" key="4">
    <source>
        <dbReference type="EMBL" id="PPQ68086.1"/>
    </source>
</evidence>
<dbReference type="Proteomes" id="UP000283269">
    <property type="component" value="Unassembled WGS sequence"/>
</dbReference>
<proteinExistence type="predicted"/>
<dbReference type="Gene3D" id="1.10.10.60">
    <property type="entry name" value="Homeodomain-like"/>
    <property type="match status" value="1"/>
</dbReference>
<dbReference type="STRING" id="93625.A0A409VPF9"/>
<gene>
    <name evidence="4" type="ORF">CVT25_014249</name>
</gene>
<feature type="region of interest" description="Disordered" evidence="1">
    <location>
        <begin position="147"/>
        <end position="179"/>
    </location>
</feature>
<dbReference type="SMART" id="SM00717">
    <property type="entry name" value="SANT"/>
    <property type="match status" value="1"/>
</dbReference>
<evidence type="ECO:0000259" key="2">
    <source>
        <dbReference type="PROSITE" id="PS50090"/>
    </source>
</evidence>
<dbReference type="Pfam" id="PF00249">
    <property type="entry name" value="Myb_DNA-binding"/>
    <property type="match status" value="1"/>
</dbReference>
<dbReference type="OrthoDB" id="424753at2759"/>
<dbReference type="PROSITE" id="PS51294">
    <property type="entry name" value="HTH_MYB"/>
    <property type="match status" value="1"/>
</dbReference>
<comment type="caution">
    <text evidence="4">The sequence shown here is derived from an EMBL/GenBank/DDBJ whole genome shotgun (WGS) entry which is preliminary data.</text>
</comment>
<sequence length="432" mass="48960">MQALEAFIHTQRTLLAQQRSDIEKLQRLRVDLVRGPAHVLSNLGDELDDDAFRLSEQVNCRLVLPKDIDWSVFEKSGPFSSFSPLQYTSEEKLHTDTGPLRTFAQRKRDEMAHRARPSPSQRTELSELQRLVKRSRRTIIDPILARFADMSSPEPESEEEVDPVERRRRQEQQKIRALKQRQIRGCGLRMPLSSKSGNMGVFIRPDVEEDAMDVDVSIDDEEKAVVMVPPLDMDSDTPPTSADALGPAPSAVPPSKKIKVSSSTSSDTRVRRSAKKNLPPPPIFDDDEEDGDTNFPPMPSNHKPPRPHKKVALKVPPKRINKNNDDDDDDDDDYGAQLEEEPKPKTQTKGRGTATATGTRKPKPETYKQAWSESEQNLLEQLLEEIPEGEKFRWQKISRAMGGRRTPRQVASRVQKYFEKLKRFGLMVDGGG</sequence>
<feature type="compositionally biased region" description="Basic residues" evidence="1">
    <location>
        <begin position="303"/>
        <end position="321"/>
    </location>
</feature>
<dbReference type="AlphaFoldDB" id="A0A409VPF9"/>